<name>A0A1G9HFS9_9BACL</name>
<gene>
    <name evidence="10" type="ORF">SAMN05216216_12311</name>
</gene>
<dbReference type="CDD" id="cd02440">
    <property type="entry name" value="AdoMet_MTases"/>
    <property type="match status" value="1"/>
</dbReference>
<sequence>MDYSNEEIKAYFKQLDRSKFIDDQKEHAALDRPLPIGHGQTISQPTLVLNMTLELELNKKDKVLEIGTGSGFQTALLSRFSSSVYTVERIRALHDSAKERLTGLGYSNVHFHYGDGHSGWEENAPYDKIMVTAAANEIPETLTDQLAPGGKMVIPVGNFHMQELKLVEKDENGNISETVIEYVMFVEFRKDVE</sequence>
<evidence type="ECO:0000256" key="4">
    <source>
        <dbReference type="ARBA" id="ARBA00013346"/>
    </source>
</evidence>
<evidence type="ECO:0000256" key="6">
    <source>
        <dbReference type="ARBA" id="ARBA00022603"/>
    </source>
</evidence>
<evidence type="ECO:0000256" key="9">
    <source>
        <dbReference type="NCBIfam" id="TIGR00080"/>
    </source>
</evidence>
<evidence type="ECO:0000256" key="1">
    <source>
        <dbReference type="ARBA" id="ARBA00004496"/>
    </source>
</evidence>
<evidence type="ECO:0000256" key="5">
    <source>
        <dbReference type="ARBA" id="ARBA00022490"/>
    </source>
</evidence>
<dbReference type="PANTHER" id="PTHR11579:SF0">
    <property type="entry name" value="PROTEIN-L-ISOASPARTATE(D-ASPARTATE) O-METHYLTRANSFERASE"/>
    <property type="match status" value="1"/>
</dbReference>
<dbReference type="InterPro" id="IPR029063">
    <property type="entry name" value="SAM-dependent_MTases_sf"/>
</dbReference>
<keyword evidence="7 10" id="KW-0808">Transferase</keyword>
<dbReference type="SUPFAM" id="SSF53335">
    <property type="entry name" value="S-adenosyl-L-methionine-dependent methyltransferases"/>
    <property type="match status" value="1"/>
</dbReference>
<dbReference type="OrthoDB" id="9772751at2"/>
<dbReference type="NCBIfam" id="NF001453">
    <property type="entry name" value="PRK00312.1"/>
    <property type="match status" value="1"/>
</dbReference>
<dbReference type="EC" id="2.1.1.77" evidence="3 9"/>
<comment type="similarity">
    <text evidence="2">Belongs to the methyltransferase superfamily. L-isoaspartyl/D-aspartyl protein methyltransferase family.</text>
</comment>
<evidence type="ECO:0000313" key="11">
    <source>
        <dbReference type="Proteomes" id="UP000199008"/>
    </source>
</evidence>
<evidence type="ECO:0000256" key="3">
    <source>
        <dbReference type="ARBA" id="ARBA00011890"/>
    </source>
</evidence>
<reference evidence="11" key="1">
    <citation type="submission" date="2016-10" db="EMBL/GenBank/DDBJ databases">
        <authorList>
            <person name="Varghese N."/>
            <person name="Submissions S."/>
        </authorList>
    </citation>
    <scope>NUCLEOTIDE SEQUENCE [LARGE SCALE GENOMIC DNA]</scope>
    <source>
        <strain evidence="11">CGMCC 1.8895</strain>
    </source>
</reference>
<dbReference type="GO" id="GO:0005737">
    <property type="term" value="C:cytoplasm"/>
    <property type="evidence" value="ECO:0007669"/>
    <property type="project" value="UniProtKB-SubCell"/>
</dbReference>
<dbReference type="STRING" id="576118.SAMN05216216_12311"/>
<keyword evidence="11" id="KW-1185">Reference proteome</keyword>
<dbReference type="NCBIfam" id="TIGR00080">
    <property type="entry name" value="pimt"/>
    <property type="match status" value="1"/>
</dbReference>
<keyword evidence="6 10" id="KW-0489">Methyltransferase</keyword>
<keyword evidence="8" id="KW-0949">S-adenosyl-L-methionine</keyword>
<dbReference type="RefSeq" id="WP_092987398.1">
    <property type="nucleotide sequence ID" value="NZ_FNFY01000023.1"/>
</dbReference>
<proteinExistence type="inferred from homology"/>
<organism evidence="10 11">
    <name type="scientific">Lacicoccus qingdaonensis</name>
    <dbReference type="NCBI Taxonomy" id="576118"/>
    <lineage>
        <taxon>Bacteria</taxon>
        <taxon>Bacillati</taxon>
        <taxon>Bacillota</taxon>
        <taxon>Bacilli</taxon>
        <taxon>Bacillales</taxon>
        <taxon>Salinicoccaceae</taxon>
        <taxon>Lacicoccus</taxon>
    </lineage>
</organism>
<dbReference type="EMBL" id="FNFY01000023">
    <property type="protein sequence ID" value="SDL11767.1"/>
    <property type="molecule type" value="Genomic_DNA"/>
</dbReference>
<evidence type="ECO:0000256" key="8">
    <source>
        <dbReference type="ARBA" id="ARBA00022691"/>
    </source>
</evidence>
<dbReference type="Gene3D" id="3.40.50.150">
    <property type="entry name" value="Vaccinia Virus protein VP39"/>
    <property type="match status" value="1"/>
</dbReference>
<dbReference type="InterPro" id="IPR000682">
    <property type="entry name" value="PCMT"/>
</dbReference>
<dbReference type="AlphaFoldDB" id="A0A1G9HFS9"/>
<dbReference type="GO" id="GO:0030091">
    <property type="term" value="P:protein repair"/>
    <property type="evidence" value="ECO:0007669"/>
    <property type="project" value="UniProtKB-UniRule"/>
</dbReference>
<dbReference type="PANTHER" id="PTHR11579">
    <property type="entry name" value="PROTEIN-L-ISOASPARTATE O-METHYLTRANSFERASE"/>
    <property type="match status" value="1"/>
</dbReference>
<dbReference type="Proteomes" id="UP000199008">
    <property type="component" value="Unassembled WGS sequence"/>
</dbReference>
<comment type="subcellular location">
    <subcellularLocation>
        <location evidence="1">Cytoplasm</location>
    </subcellularLocation>
</comment>
<protein>
    <recommendedName>
        <fullName evidence="4 9">Protein-L-isoaspartate O-methyltransferase</fullName>
        <ecNumber evidence="3 9">2.1.1.77</ecNumber>
    </recommendedName>
</protein>
<dbReference type="GO" id="GO:0004719">
    <property type="term" value="F:protein-L-isoaspartate (D-aspartate) O-methyltransferase activity"/>
    <property type="evidence" value="ECO:0007669"/>
    <property type="project" value="UniProtKB-UniRule"/>
</dbReference>
<evidence type="ECO:0000256" key="7">
    <source>
        <dbReference type="ARBA" id="ARBA00022679"/>
    </source>
</evidence>
<dbReference type="GO" id="GO:0032259">
    <property type="term" value="P:methylation"/>
    <property type="evidence" value="ECO:0007669"/>
    <property type="project" value="UniProtKB-KW"/>
</dbReference>
<evidence type="ECO:0000256" key="2">
    <source>
        <dbReference type="ARBA" id="ARBA00005369"/>
    </source>
</evidence>
<accession>A0A1G9HFS9</accession>
<keyword evidence="5" id="KW-0963">Cytoplasm</keyword>
<dbReference type="Pfam" id="PF01135">
    <property type="entry name" value="PCMT"/>
    <property type="match status" value="1"/>
</dbReference>
<dbReference type="FunFam" id="3.40.50.150:FF:000010">
    <property type="entry name" value="Protein-L-isoaspartate O-methyltransferase"/>
    <property type="match status" value="1"/>
</dbReference>
<dbReference type="PROSITE" id="PS01279">
    <property type="entry name" value="PCMT"/>
    <property type="match status" value="1"/>
</dbReference>
<evidence type="ECO:0000313" key="10">
    <source>
        <dbReference type="EMBL" id="SDL11767.1"/>
    </source>
</evidence>